<reference evidence="1" key="1">
    <citation type="submission" date="2019-08" db="EMBL/GenBank/DDBJ databases">
        <authorList>
            <person name="Kucharzyk K."/>
            <person name="Murdoch R.W."/>
            <person name="Higgins S."/>
            <person name="Loffler F."/>
        </authorList>
    </citation>
    <scope>NUCLEOTIDE SEQUENCE</scope>
</reference>
<organism evidence="1">
    <name type="scientific">bioreactor metagenome</name>
    <dbReference type="NCBI Taxonomy" id="1076179"/>
    <lineage>
        <taxon>unclassified sequences</taxon>
        <taxon>metagenomes</taxon>
        <taxon>ecological metagenomes</taxon>
    </lineage>
</organism>
<proteinExistence type="predicted"/>
<comment type="caution">
    <text evidence="1">The sequence shown here is derived from an EMBL/GenBank/DDBJ whole genome shotgun (WGS) entry which is preliminary data.</text>
</comment>
<protein>
    <submittedName>
        <fullName evidence="1">Uncharacterized protein</fullName>
    </submittedName>
</protein>
<dbReference type="EMBL" id="VSSQ01012492">
    <property type="protein sequence ID" value="MPM49359.1"/>
    <property type="molecule type" value="Genomic_DNA"/>
</dbReference>
<accession>A0A645A854</accession>
<dbReference type="AlphaFoldDB" id="A0A645A854"/>
<sequence>MAFEERLSLLLSKAHDDYNEMVRTANFMDGDVEELSEKITTARKLLEHMESSLSGCYSDVEALLFYDKPLTAACEQIKENGGSMWDGLIEYFDRFVLDTKQHIGEVLAQWDALPINEMMRAEDYRAMVQQITSYQQEEEPRLIQREYWQREYDDKLTKDYADCQEYLKRYEEIRGKPNSEYKAVITILYRHMKAFDRFTDEQLHAMGQLEEPLTTTYLSLACFADKATDKETLDRIILGMANARTKILAHKQKMQELIDELER</sequence>
<name>A0A645A854_9ZZZZ</name>
<evidence type="ECO:0000313" key="1">
    <source>
        <dbReference type="EMBL" id="MPM49359.1"/>
    </source>
</evidence>
<gene>
    <name evidence="1" type="ORF">SDC9_96088</name>
</gene>